<reference evidence="3" key="1">
    <citation type="submission" date="2015-06" db="EMBL/GenBank/DDBJ databases">
        <authorList>
            <person name="Bertelli C."/>
        </authorList>
    </citation>
    <scope>NUCLEOTIDE SEQUENCE [LARGE SCALE GENOMIC DNA]</scope>
    <source>
        <strain evidence="3">CRIB-30</strain>
    </source>
</reference>
<evidence type="ECO:0000256" key="1">
    <source>
        <dbReference type="SAM" id="Phobius"/>
    </source>
</evidence>
<dbReference type="Proteomes" id="UP000220251">
    <property type="component" value="Unassembled WGS sequence"/>
</dbReference>
<dbReference type="InterPro" id="IPR003468">
    <property type="entry name" value="Cyt_c_oxidase_monohaem-su/FixO"/>
</dbReference>
<dbReference type="RefSeq" id="WP_098037372.1">
    <property type="nucleotide sequence ID" value="NZ_CWGJ01000001.1"/>
</dbReference>
<accession>A0A0H5DPT7</accession>
<dbReference type="GO" id="GO:0016491">
    <property type="term" value="F:oxidoreductase activity"/>
    <property type="evidence" value="ECO:0007669"/>
    <property type="project" value="UniProtKB-KW"/>
</dbReference>
<dbReference type="GO" id="GO:0009055">
    <property type="term" value="F:electron transfer activity"/>
    <property type="evidence" value="ECO:0007669"/>
    <property type="project" value="InterPro"/>
</dbReference>
<organism evidence="2 3">
    <name type="scientific">Estrella lausannensis</name>
    <dbReference type="NCBI Taxonomy" id="483423"/>
    <lineage>
        <taxon>Bacteria</taxon>
        <taxon>Pseudomonadati</taxon>
        <taxon>Chlamydiota</taxon>
        <taxon>Chlamydiia</taxon>
        <taxon>Parachlamydiales</taxon>
        <taxon>Candidatus Criblamydiaceae</taxon>
        <taxon>Estrella</taxon>
    </lineage>
</organism>
<dbReference type="SUPFAM" id="SSF46626">
    <property type="entry name" value="Cytochrome c"/>
    <property type="match status" value="1"/>
</dbReference>
<evidence type="ECO:0000313" key="2">
    <source>
        <dbReference type="EMBL" id="CRX37519.1"/>
    </source>
</evidence>
<gene>
    <name evidence="2" type="primary">fixO</name>
    <name evidence="2" type="ORF">ELAC_0158</name>
</gene>
<dbReference type="Gene3D" id="1.10.760.10">
    <property type="entry name" value="Cytochrome c-like domain"/>
    <property type="match status" value="1"/>
</dbReference>
<keyword evidence="1" id="KW-0812">Transmembrane</keyword>
<dbReference type="EC" id="1.9.3.1" evidence="2"/>
<keyword evidence="3" id="KW-1185">Reference proteome</keyword>
<feature type="transmembrane region" description="Helical" evidence="1">
    <location>
        <begin position="12"/>
        <end position="39"/>
    </location>
</feature>
<dbReference type="Pfam" id="PF02433">
    <property type="entry name" value="FixO"/>
    <property type="match status" value="1"/>
</dbReference>
<dbReference type="OrthoDB" id="9805440at2"/>
<keyword evidence="1" id="KW-0472">Membrane</keyword>
<dbReference type="AlphaFoldDB" id="A0A0H5DPT7"/>
<evidence type="ECO:0000313" key="3">
    <source>
        <dbReference type="Proteomes" id="UP000220251"/>
    </source>
</evidence>
<dbReference type="EMBL" id="CWGJ01000001">
    <property type="protein sequence ID" value="CRX37519.1"/>
    <property type="molecule type" value="Genomic_DNA"/>
</dbReference>
<sequence length="419" mass="47364">MSHDNFFHKLDGSAILTLIGILFLFSFSIGVTLVAPTYIDPSWTEPSSSYQKQMYEISDPNVYISSSTKKGPELQVAYHLKKGFSLLSFQESETVKIIAPQELEKYITKTGESPLKLTRELLLLRRPAKGSEIEIKASELSSKHRAIWSESPENKGLPPPDLIVFELYRPSGDEAFAHSETEGSLENWVDQDFVILEGTDGHSYHQESGVIFVSNPKEYRVKKYKFGAEEGWRYDPAGDPIASLDELKGHELGFMSRKELIAYGEHLYAIEGCWYCHTDQTRTLIQDVVLNGSESYPAPPSSANEYIYQEISFPGTKRNGPDISRVGVKRPSRDWHKGHFWSPKTASKGSIMPAFQHFFDDDPRGTSKSLTGIPNAKFEAIFQYLMTKGTRITPPTKAWWLGKDPVKTKELIERKQAQP</sequence>
<protein>
    <submittedName>
        <fullName evidence="2">Cytochrome C oxidase, mono-heme subunit</fullName>
        <ecNumber evidence="2">1.9.3.1</ecNumber>
    </submittedName>
</protein>
<dbReference type="InterPro" id="IPR036909">
    <property type="entry name" value="Cyt_c-like_dom_sf"/>
</dbReference>
<dbReference type="GO" id="GO:0020037">
    <property type="term" value="F:heme binding"/>
    <property type="evidence" value="ECO:0007669"/>
    <property type="project" value="InterPro"/>
</dbReference>
<name>A0A0H5DPT7_9BACT</name>
<keyword evidence="2" id="KW-0560">Oxidoreductase</keyword>
<keyword evidence="1" id="KW-1133">Transmembrane helix</keyword>
<proteinExistence type="predicted"/>